<protein>
    <submittedName>
        <fullName evidence="6">CvpA family protein</fullName>
    </submittedName>
</protein>
<comment type="subcellular location">
    <subcellularLocation>
        <location evidence="1">Membrane</location>
        <topology evidence="1">Multi-pass membrane protein</topology>
    </subcellularLocation>
</comment>
<organism evidence="6 7">
    <name type="scientific">Pediococcus acidilactici</name>
    <dbReference type="NCBI Taxonomy" id="1254"/>
    <lineage>
        <taxon>Bacteria</taxon>
        <taxon>Bacillati</taxon>
        <taxon>Bacillota</taxon>
        <taxon>Bacilli</taxon>
        <taxon>Lactobacillales</taxon>
        <taxon>Lactobacillaceae</taxon>
        <taxon>Pediococcus</taxon>
        <taxon>Pediococcus acidilactici group</taxon>
    </lineage>
</organism>
<dbReference type="PANTHER" id="PTHR37306">
    <property type="entry name" value="COLICIN V PRODUCTION PROTEIN"/>
    <property type="match status" value="1"/>
</dbReference>
<evidence type="ECO:0000256" key="1">
    <source>
        <dbReference type="ARBA" id="ARBA00004141"/>
    </source>
</evidence>
<proteinExistence type="predicted"/>
<dbReference type="AlphaFoldDB" id="A0AAW8YKC7"/>
<name>A0AAW8YKC7_PEDAC</name>
<dbReference type="KEGG" id="paci:A4V11_07135"/>
<evidence type="ECO:0000256" key="4">
    <source>
        <dbReference type="ARBA" id="ARBA00023136"/>
    </source>
</evidence>
<feature type="transmembrane region" description="Helical" evidence="5">
    <location>
        <begin position="27"/>
        <end position="48"/>
    </location>
</feature>
<dbReference type="InterPro" id="IPR003825">
    <property type="entry name" value="Colicin-V_CvpA"/>
</dbReference>
<dbReference type="RefSeq" id="WP_005919898.1">
    <property type="nucleotide sequence ID" value="NZ_BJMF01000012.1"/>
</dbReference>
<evidence type="ECO:0000256" key="3">
    <source>
        <dbReference type="ARBA" id="ARBA00022989"/>
    </source>
</evidence>
<dbReference type="Proteomes" id="UP001280897">
    <property type="component" value="Unassembled WGS sequence"/>
</dbReference>
<evidence type="ECO:0000313" key="6">
    <source>
        <dbReference type="EMBL" id="MDV2622011.1"/>
    </source>
</evidence>
<dbReference type="Pfam" id="PF02674">
    <property type="entry name" value="Colicin_V"/>
    <property type="match status" value="1"/>
</dbReference>
<evidence type="ECO:0000313" key="7">
    <source>
        <dbReference type="Proteomes" id="UP001280897"/>
    </source>
</evidence>
<reference evidence="6" key="2">
    <citation type="submission" date="2023-10" db="EMBL/GenBank/DDBJ databases">
        <authorList>
            <person name="Khurajog B."/>
        </authorList>
    </citation>
    <scope>NUCLEOTIDE SEQUENCE</scope>
    <source>
        <strain evidence="6">BF9</strain>
    </source>
</reference>
<evidence type="ECO:0000256" key="2">
    <source>
        <dbReference type="ARBA" id="ARBA00022692"/>
    </source>
</evidence>
<keyword evidence="2 5" id="KW-0812">Transmembrane</keyword>
<sequence length="175" mass="19423">MLLSLILILILISAFFSGYRRGLVAEIIYLVGYLIVFAAAKNFTAPFAEFLSRTFGNGSHDPLTNLTTMNAVSFIFLMLVGWIVIRLIVRFSQMITWLPVIHQVNGLAGAVAGFVISYLITFIVLSISQFVPNDFYQEQLSQSIVAQSILAKTPAISSKVINNYILDTPQTRDVL</sequence>
<keyword evidence="4 5" id="KW-0472">Membrane</keyword>
<dbReference type="EMBL" id="JAWJAV010000008">
    <property type="protein sequence ID" value="MDV2622011.1"/>
    <property type="molecule type" value="Genomic_DNA"/>
</dbReference>
<evidence type="ECO:0000256" key="5">
    <source>
        <dbReference type="SAM" id="Phobius"/>
    </source>
</evidence>
<dbReference type="GeneID" id="57364928"/>
<keyword evidence="3 5" id="KW-1133">Transmembrane helix</keyword>
<feature type="transmembrane region" description="Helical" evidence="5">
    <location>
        <begin position="109"/>
        <end position="131"/>
    </location>
</feature>
<dbReference type="GO" id="GO:0016020">
    <property type="term" value="C:membrane"/>
    <property type="evidence" value="ECO:0007669"/>
    <property type="project" value="UniProtKB-SubCell"/>
</dbReference>
<dbReference type="PANTHER" id="PTHR37306:SF1">
    <property type="entry name" value="COLICIN V PRODUCTION PROTEIN"/>
    <property type="match status" value="1"/>
</dbReference>
<feature type="transmembrane region" description="Helical" evidence="5">
    <location>
        <begin position="69"/>
        <end position="89"/>
    </location>
</feature>
<comment type="caution">
    <text evidence="6">The sequence shown here is derived from an EMBL/GenBank/DDBJ whole genome shotgun (WGS) entry which is preliminary data.</text>
</comment>
<reference evidence="6" key="1">
    <citation type="journal article" date="2023" name="PeerJ">
        <title>Selection and evaluation of lactic acid bacteria from chicken feces in Thailand as potential probiotics.</title>
        <authorList>
            <person name="Khurajog B."/>
            <person name="Disastra Y."/>
            <person name="Lawwyne L.D."/>
            <person name="Sirichokchatchawan W."/>
            <person name="Niyomtham W."/>
            <person name="Yindee J."/>
            <person name="Hampson D.J."/>
            <person name="Prapasarakul N."/>
        </authorList>
    </citation>
    <scope>NUCLEOTIDE SEQUENCE</scope>
    <source>
        <strain evidence="6">BF9</strain>
    </source>
</reference>
<dbReference type="GO" id="GO:0009403">
    <property type="term" value="P:toxin biosynthetic process"/>
    <property type="evidence" value="ECO:0007669"/>
    <property type="project" value="InterPro"/>
</dbReference>
<gene>
    <name evidence="6" type="ORF">R0G89_09825</name>
</gene>
<accession>A0AAW8YKC7</accession>